<name>A0AAN8UJ60_9MAGN</name>
<accession>A0AAN8UJ60</accession>
<dbReference type="SUPFAM" id="SSF50978">
    <property type="entry name" value="WD40 repeat-like"/>
    <property type="match status" value="1"/>
</dbReference>
<feature type="repeat" description="WD" evidence="3">
    <location>
        <begin position="45"/>
        <end position="72"/>
    </location>
</feature>
<dbReference type="Pfam" id="PF00400">
    <property type="entry name" value="WD40"/>
    <property type="match status" value="1"/>
</dbReference>
<dbReference type="GO" id="GO:0006891">
    <property type="term" value="P:intra-Golgi vesicle-mediated transport"/>
    <property type="evidence" value="ECO:0007669"/>
    <property type="project" value="TreeGrafter"/>
</dbReference>
<dbReference type="GO" id="GO:0006890">
    <property type="term" value="P:retrograde vesicle-mediated transport, Golgi to endoplasmic reticulum"/>
    <property type="evidence" value="ECO:0007669"/>
    <property type="project" value="TreeGrafter"/>
</dbReference>
<organism evidence="4 5">
    <name type="scientific">Dillenia turbinata</name>
    <dbReference type="NCBI Taxonomy" id="194707"/>
    <lineage>
        <taxon>Eukaryota</taxon>
        <taxon>Viridiplantae</taxon>
        <taxon>Streptophyta</taxon>
        <taxon>Embryophyta</taxon>
        <taxon>Tracheophyta</taxon>
        <taxon>Spermatophyta</taxon>
        <taxon>Magnoliopsida</taxon>
        <taxon>eudicotyledons</taxon>
        <taxon>Gunneridae</taxon>
        <taxon>Pentapetalae</taxon>
        <taxon>Dilleniales</taxon>
        <taxon>Dilleniaceae</taxon>
        <taxon>Dillenia</taxon>
    </lineage>
</organism>
<dbReference type="InterPro" id="IPR015943">
    <property type="entry name" value="WD40/YVTN_repeat-like_dom_sf"/>
</dbReference>
<dbReference type="Proteomes" id="UP001370490">
    <property type="component" value="Unassembled WGS sequence"/>
</dbReference>
<evidence type="ECO:0000256" key="1">
    <source>
        <dbReference type="ARBA" id="ARBA00022574"/>
    </source>
</evidence>
<comment type="caution">
    <text evidence="4">The sequence shown here is derived from an EMBL/GenBank/DDBJ whole genome shotgun (WGS) entry which is preliminary data.</text>
</comment>
<keyword evidence="1 3" id="KW-0853">WD repeat</keyword>
<proteinExistence type="predicted"/>
<dbReference type="GO" id="GO:0006886">
    <property type="term" value="P:intracellular protein transport"/>
    <property type="evidence" value="ECO:0007669"/>
    <property type="project" value="TreeGrafter"/>
</dbReference>
<dbReference type="InterPro" id="IPR050844">
    <property type="entry name" value="Coatomer_complex_subunit"/>
</dbReference>
<dbReference type="PROSITE" id="PS50294">
    <property type="entry name" value="WD_REPEATS_REGION"/>
    <property type="match status" value="1"/>
</dbReference>
<keyword evidence="2" id="KW-0677">Repeat</keyword>
<keyword evidence="5" id="KW-1185">Reference proteome</keyword>
<dbReference type="PROSITE" id="PS50082">
    <property type="entry name" value="WD_REPEATS_2"/>
    <property type="match status" value="1"/>
</dbReference>
<dbReference type="PANTHER" id="PTHR19876:SF68">
    <property type="entry name" value="COATOMER SUBUNIT BETA'-2"/>
    <property type="match status" value="1"/>
</dbReference>
<dbReference type="PANTHER" id="PTHR19876">
    <property type="entry name" value="COATOMER"/>
    <property type="match status" value="1"/>
</dbReference>
<reference evidence="4 5" key="1">
    <citation type="submission" date="2023-12" db="EMBL/GenBank/DDBJ databases">
        <title>A high-quality genome assembly for Dillenia turbinata (Dilleniales).</title>
        <authorList>
            <person name="Chanderbali A."/>
        </authorList>
    </citation>
    <scope>NUCLEOTIDE SEQUENCE [LARGE SCALE GENOMIC DNA]</scope>
    <source>
        <strain evidence="4">LSX21</strain>
        <tissue evidence="4">Leaf</tissue>
    </source>
</reference>
<evidence type="ECO:0000256" key="3">
    <source>
        <dbReference type="PROSITE-ProRule" id="PRU00221"/>
    </source>
</evidence>
<dbReference type="EMBL" id="JBAMMX010000028">
    <property type="protein sequence ID" value="KAK6912101.1"/>
    <property type="molecule type" value="Genomic_DNA"/>
</dbReference>
<dbReference type="InterPro" id="IPR001680">
    <property type="entry name" value="WD40_rpt"/>
</dbReference>
<evidence type="ECO:0000256" key="2">
    <source>
        <dbReference type="ARBA" id="ARBA00022737"/>
    </source>
</evidence>
<dbReference type="GO" id="GO:0030126">
    <property type="term" value="C:COPI vesicle coat"/>
    <property type="evidence" value="ECO:0007669"/>
    <property type="project" value="TreeGrafter"/>
</dbReference>
<feature type="non-terminal residue" evidence="4">
    <location>
        <position position="72"/>
    </location>
</feature>
<evidence type="ECO:0000313" key="4">
    <source>
        <dbReference type="EMBL" id="KAK6912101.1"/>
    </source>
</evidence>
<dbReference type="InterPro" id="IPR036322">
    <property type="entry name" value="WD40_repeat_dom_sf"/>
</dbReference>
<sequence length="72" mass="7728">MESRSPNPTSTPEGHSKGLNCVVYFTGSNKQYLIAGSDDQTAKTLEGHTHNVAAVCVHPELPMIITGSEDRT</sequence>
<dbReference type="Gene3D" id="2.130.10.10">
    <property type="entry name" value="YVTN repeat-like/Quinoprotein amine dehydrogenase"/>
    <property type="match status" value="1"/>
</dbReference>
<dbReference type="GO" id="GO:0006888">
    <property type="term" value="P:endoplasmic reticulum to Golgi vesicle-mediated transport"/>
    <property type="evidence" value="ECO:0007669"/>
    <property type="project" value="TreeGrafter"/>
</dbReference>
<gene>
    <name evidence="4" type="ORF">RJ641_024194</name>
</gene>
<dbReference type="AlphaFoldDB" id="A0AAN8UJ60"/>
<evidence type="ECO:0000313" key="5">
    <source>
        <dbReference type="Proteomes" id="UP001370490"/>
    </source>
</evidence>
<protein>
    <submittedName>
        <fullName evidence="4">WD40 repeat</fullName>
    </submittedName>
</protein>